<protein>
    <recommendedName>
        <fullName evidence="3">Carboxylic ester hydrolase</fullName>
        <ecNumber evidence="3">3.1.1.-</ecNumber>
    </recommendedName>
</protein>
<dbReference type="InterPro" id="IPR050309">
    <property type="entry name" value="Type-B_Carboxylest/Lipase"/>
</dbReference>
<evidence type="ECO:0000313" key="6">
    <source>
        <dbReference type="Proteomes" id="UP000594262"/>
    </source>
</evidence>
<dbReference type="GO" id="GO:0016787">
    <property type="term" value="F:hydrolase activity"/>
    <property type="evidence" value="ECO:0007669"/>
    <property type="project" value="UniProtKB-KW"/>
</dbReference>
<dbReference type="AlphaFoldDB" id="A0A7M5WWA9"/>
<evidence type="ECO:0000313" key="5">
    <source>
        <dbReference type="EnsemblMetazoa" id="CLYHEMP013818.1"/>
    </source>
</evidence>
<sequence>MNFKRSIFILLLVAIVTSSAKTTKTDSFITTQTPKGAIQGKIHQIIKDDRSPDKVYEYRNIPYAQPPVGNLRWKPPVPAIKWNSVFKYDNKEVWCKQFFHGYELGTEDCLTLTVRQPSKATPNNSLPVLVWIHGGALGYGSNNWYYPDEQCSASLNVVSVSINYRLNLFGFLSIKELWETKPNVAKEYGNFGIIDIIQALRWVQENISSFGGDPKRVTLLGQSAGGAAIYSLIGSPHTSRLFHKAIPASGYPVDAKSDYLRAEKRYGNYLRKDSGCANSTDIMKCLRALPAEQLLRTHPAIRHPIKPSLNPWFFPYNEPADIYPMQVIDKKTIFQPIGLLKKIKDSGIKVLIGNTAHEGHPVAQAETRSGMKRYLKPKIDSFEPGLLPMILSKYQPKNYRKINKTTTPQRVLLSMASDVLLGCQTNEIAANLSRVQGLTVYRYVHSQPFSFNPWDKTEPYAYHGIDTDSLFGFTHALYKPTRMRPKPTTADWKLVSNFRRLIKRFIHDDQGFHDDFHKKTIEIKNGKVTASDQIYHEDKCKLWKDFGFLKRSWGQLNLHKQQPPKKLIHSL</sequence>
<dbReference type="Proteomes" id="UP000594262">
    <property type="component" value="Unplaced"/>
</dbReference>
<keyword evidence="6" id="KW-1185">Reference proteome</keyword>
<dbReference type="EnsemblMetazoa" id="CLYHEMT013818.1">
    <property type="protein sequence ID" value="CLYHEMP013818.1"/>
    <property type="gene ID" value="CLYHEMG013818"/>
</dbReference>
<dbReference type="GeneID" id="136821748"/>
<evidence type="ECO:0000259" key="4">
    <source>
        <dbReference type="Pfam" id="PF00135"/>
    </source>
</evidence>
<dbReference type="PROSITE" id="PS00122">
    <property type="entry name" value="CARBOXYLESTERASE_B_1"/>
    <property type="match status" value="1"/>
</dbReference>
<feature type="domain" description="Carboxylesterase type B" evidence="4">
    <location>
        <begin position="31"/>
        <end position="510"/>
    </location>
</feature>
<dbReference type="EC" id="3.1.1.-" evidence="3"/>
<keyword evidence="3" id="KW-0732">Signal</keyword>
<organism evidence="5 6">
    <name type="scientific">Clytia hemisphaerica</name>
    <dbReference type="NCBI Taxonomy" id="252671"/>
    <lineage>
        <taxon>Eukaryota</taxon>
        <taxon>Metazoa</taxon>
        <taxon>Cnidaria</taxon>
        <taxon>Hydrozoa</taxon>
        <taxon>Hydroidolina</taxon>
        <taxon>Leptothecata</taxon>
        <taxon>Obeliida</taxon>
        <taxon>Clytiidae</taxon>
        <taxon>Clytia</taxon>
    </lineage>
</organism>
<accession>A0A7M5WWA9</accession>
<evidence type="ECO:0000256" key="3">
    <source>
        <dbReference type="RuleBase" id="RU361235"/>
    </source>
</evidence>
<dbReference type="Gene3D" id="3.40.50.1820">
    <property type="entry name" value="alpha/beta hydrolase"/>
    <property type="match status" value="1"/>
</dbReference>
<dbReference type="InterPro" id="IPR019826">
    <property type="entry name" value="Carboxylesterase_B_AS"/>
</dbReference>
<dbReference type="InterPro" id="IPR029058">
    <property type="entry name" value="AB_hydrolase_fold"/>
</dbReference>
<dbReference type="RefSeq" id="XP_066934060.1">
    <property type="nucleotide sequence ID" value="XM_067077959.1"/>
</dbReference>
<proteinExistence type="inferred from homology"/>
<comment type="similarity">
    <text evidence="1 3">Belongs to the type-B carboxylesterase/lipase family.</text>
</comment>
<name>A0A7M5WWA9_9CNID</name>
<dbReference type="InterPro" id="IPR002018">
    <property type="entry name" value="CarbesteraseB"/>
</dbReference>
<dbReference type="Pfam" id="PF00135">
    <property type="entry name" value="COesterase"/>
    <property type="match status" value="1"/>
</dbReference>
<keyword evidence="2 3" id="KW-0378">Hydrolase</keyword>
<feature type="signal peptide" evidence="3">
    <location>
        <begin position="1"/>
        <end position="22"/>
    </location>
</feature>
<evidence type="ECO:0000256" key="2">
    <source>
        <dbReference type="ARBA" id="ARBA00022801"/>
    </source>
</evidence>
<reference evidence="5" key="1">
    <citation type="submission" date="2021-01" db="UniProtKB">
        <authorList>
            <consortium name="EnsemblMetazoa"/>
        </authorList>
    </citation>
    <scope>IDENTIFICATION</scope>
</reference>
<dbReference type="OrthoDB" id="3200163at2759"/>
<feature type="chain" id="PRO_5029944052" description="Carboxylic ester hydrolase" evidence="3">
    <location>
        <begin position="23"/>
        <end position="571"/>
    </location>
</feature>
<dbReference type="SUPFAM" id="SSF53474">
    <property type="entry name" value="alpha/beta-Hydrolases"/>
    <property type="match status" value="1"/>
</dbReference>
<dbReference type="PANTHER" id="PTHR11559">
    <property type="entry name" value="CARBOXYLESTERASE"/>
    <property type="match status" value="1"/>
</dbReference>
<evidence type="ECO:0000256" key="1">
    <source>
        <dbReference type="ARBA" id="ARBA00005964"/>
    </source>
</evidence>